<evidence type="ECO:0000256" key="11">
    <source>
        <dbReference type="ARBA" id="ARBA00023277"/>
    </source>
</evidence>
<dbReference type="EC" id="1.14.99.56" evidence="15"/>
<dbReference type="Pfam" id="PF03443">
    <property type="entry name" value="AA9"/>
    <property type="match status" value="1"/>
</dbReference>
<dbReference type="EMBL" id="MU864443">
    <property type="protein sequence ID" value="KAK4185661.1"/>
    <property type="molecule type" value="Genomic_DNA"/>
</dbReference>
<dbReference type="Proteomes" id="UP001302126">
    <property type="component" value="Unassembled WGS sequence"/>
</dbReference>
<keyword evidence="12" id="KW-0624">Polysaccharide degradation</keyword>
<dbReference type="GO" id="GO:0005576">
    <property type="term" value="C:extracellular region"/>
    <property type="evidence" value="ECO:0007669"/>
    <property type="project" value="UniProtKB-SubCell"/>
</dbReference>
<keyword evidence="4" id="KW-0479">Metal-binding</keyword>
<dbReference type="GO" id="GO:0004497">
    <property type="term" value="F:monooxygenase activity"/>
    <property type="evidence" value="ECO:0007669"/>
    <property type="project" value="UniProtKB-KW"/>
</dbReference>
<feature type="signal peptide" evidence="16">
    <location>
        <begin position="1"/>
        <end position="21"/>
    </location>
</feature>
<keyword evidence="5 16" id="KW-0732">Signal</keyword>
<reference evidence="18" key="2">
    <citation type="submission" date="2023-05" db="EMBL/GenBank/DDBJ databases">
        <authorList>
            <consortium name="Lawrence Berkeley National Laboratory"/>
            <person name="Steindorff A."/>
            <person name="Hensen N."/>
            <person name="Bonometti L."/>
            <person name="Westerberg I."/>
            <person name="Brannstrom I.O."/>
            <person name="Guillou S."/>
            <person name="Cros-Aarteil S."/>
            <person name="Calhoun S."/>
            <person name="Haridas S."/>
            <person name="Kuo A."/>
            <person name="Mondo S."/>
            <person name="Pangilinan J."/>
            <person name="Riley R."/>
            <person name="Labutti K."/>
            <person name="Andreopoulos B."/>
            <person name="Lipzen A."/>
            <person name="Chen C."/>
            <person name="Yanf M."/>
            <person name="Daum C."/>
            <person name="Ng V."/>
            <person name="Clum A."/>
            <person name="Ohm R."/>
            <person name="Martin F."/>
            <person name="Silar P."/>
            <person name="Natvig D."/>
            <person name="Lalanne C."/>
            <person name="Gautier V."/>
            <person name="Ament-Velasquez S.L."/>
            <person name="Kruys A."/>
            <person name="Hutchinson M.I."/>
            <person name="Powell A.J."/>
            <person name="Barry K."/>
            <person name="Miller A.N."/>
            <person name="Grigoriev I.V."/>
            <person name="Debuchy R."/>
            <person name="Gladieux P."/>
            <person name="Thoren M.H."/>
            <person name="Johannesson H."/>
        </authorList>
    </citation>
    <scope>NUCLEOTIDE SEQUENCE</scope>
    <source>
        <strain evidence="18">PSN309</strain>
    </source>
</reference>
<protein>
    <recommendedName>
        <fullName evidence="15">lytic cellulose monooxygenase (C4-dehydrogenating)</fullName>
        <ecNumber evidence="15">1.14.99.56</ecNumber>
    </recommendedName>
</protein>
<evidence type="ECO:0000256" key="6">
    <source>
        <dbReference type="ARBA" id="ARBA00023001"/>
    </source>
</evidence>
<evidence type="ECO:0000256" key="12">
    <source>
        <dbReference type="ARBA" id="ARBA00023326"/>
    </source>
</evidence>
<gene>
    <name evidence="18" type="ORF">QBC35DRAFT_298464</name>
</gene>
<evidence type="ECO:0000313" key="18">
    <source>
        <dbReference type="EMBL" id="KAK4185661.1"/>
    </source>
</evidence>
<dbReference type="Gene3D" id="2.70.50.70">
    <property type="match status" value="1"/>
</dbReference>
<name>A0AAN7AEJ4_9PEZI</name>
<proteinExistence type="inferred from homology"/>
<evidence type="ECO:0000256" key="13">
    <source>
        <dbReference type="ARBA" id="ARBA00044502"/>
    </source>
</evidence>
<keyword evidence="19" id="KW-1185">Reference proteome</keyword>
<evidence type="ECO:0000256" key="4">
    <source>
        <dbReference type="ARBA" id="ARBA00022723"/>
    </source>
</evidence>
<keyword evidence="3" id="KW-0964">Secreted</keyword>
<evidence type="ECO:0000256" key="1">
    <source>
        <dbReference type="ARBA" id="ARBA00001973"/>
    </source>
</evidence>
<reference evidence="18" key="1">
    <citation type="journal article" date="2023" name="Mol. Phylogenet. Evol.">
        <title>Genome-scale phylogeny and comparative genomics of the fungal order Sordariales.</title>
        <authorList>
            <person name="Hensen N."/>
            <person name="Bonometti L."/>
            <person name="Westerberg I."/>
            <person name="Brannstrom I.O."/>
            <person name="Guillou S."/>
            <person name="Cros-Aarteil S."/>
            <person name="Calhoun S."/>
            <person name="Haridas S."/>
            <person name="Kuo A."/>
            <person name="Mondo S."/>
            <person name="Pangilinan J."/>
            <person name="Riley R."/>
            <person name="LaButti K."/>
            <person name="Andreopoulos B."/>
            <person name="Lipzen A."/>
            <person name="Chen C."/>
            <person name="Yan M."/>
            <person name="Daum C."/>
            <person name="Ng V."/>
            <person name="Clum A."/>
            <person name="Steindorff A."/>
            <person name="Ohm R.A."/>
            <person name="Martin F."/>
            <person name="Silar P."/>
            <person name="Natvig D.O."/>
            <person name="Lalanne C."/>
            <person name="Gautier V."/>
            <person name="Ament-Velasquez S.L."/>
            <person name="Kruys A."/>
            <person name="Hutchinson M.I."/>
            <person name="Powell A.J."/>
            <person name="Barry K."/>
            <person name="Miller A.N."/>
            <person name="Grigoriev I.V."/>
            <person name="Debuchy R."/>
            <person name="Gladieux P."/>
            <person name="Hiltunen Thoren M."/>
            <person name="Johannesson H."/>
        </authorList>
    </citation>
    <scope>NUCLEOTIDE SEQUENCE</scope>
    <source>
        <strain evidence="18">PSN309</strain>
    </source>
</reference>
<feature type="chain" id="PRO_5042873148" description="lytic cellulose monooxygenase (C4-dehydrogenating)" evidence="16">
    <location>
        <begin position="22"/>
        <end position="266"/>
    </location>
</feature>
<dbReference type="PANTHER" id="PTHR33353:SF17">
    <property type="entry name" value="ENDO-BETA-1,4-GLUCANASE D"/>
    <property type="match status" value="1"/>
</dbReference>
<feature type="domain" description="Auxiliary Activity family 9 catalytic" evidence="17">
    <location>
        <begin position="22"/>
        <end position="226"/>
    </location>
</feature>
<dbReference type="InterPro" id="IPR049892">
    <property type="entry name" value="AA9"/>
</dbReference>
<keyword evidence="6" id="KW-0136">Cellulose degradation</keyword>
<evidence type="ECO:0000259" key="17">
    <source>
        <dbReference type="Pfam" id="PF03443"/>
    </source>
</evidence>
<dbReference type="AlphaFoldDB" id="A0AAN7AEJ4"/>
<evidence type="ECO:0000256" key="16">
    <source>
        <dbReference type="SAM" id="SignalP"/>
    </source>
</evidence>
<evidence type="ECO:0000256" key="10">
    <source>
        <dbReference type="ARBA" id="ARBA00023157"/>
    </source>
</evidence>
<dbReference type="InterPro" id="IPR005103">
    <property type="entry name" value="AA9_LPMO"/>
</dbReference>
<comment type="subcellular location">
    <subcellularLocation>
        <location evidence="2">Secreted</location>
    </subcellularLocation>
</comment>
<sequence>MLFSTSTIAAVALAFASTVSAHATMFGVSVNGQDQGDGRDKYIRTPASNDPVRDLKSPNLVCNTNGGKPAPSFVKAPAGASLTSRWFHFNPNDPNDIIDPSHKGPIITYIAPFTEGNGAGPMWSKIDEQGFENGEWAIIKMRNNGGKVNFKLPSTLAPGQYLIRQELLALHMADFRGDQVEGRGAESYPSCFQVEVTGNGEAIPDQDFDFNRGYTYDNPGLFFNIHIPFDKYTPPGPPVWKSRRMRKMKRPKRPHFINTVVPEARI</sequence>
<evidence type="ECO:0000256" key="7">
    <source>
        <dbReference type="ARBA" id="ARBA00023002"/>
    </source>
</evidence>
<evidence type="ECO:0000256" key="15">
    <source>
        <dbReference type="ARBA" id="ARBA00047174"/>
    </source>
</evidence>
<dbReference type="GO" id="GO:0030245">
    <property type="term" value="P:cellulose catabolic process"/>
    <property type="evidence" value="ECO:0007669"/>
    <property type="project" value="UniProtKB-KW"/>
</dbReference>
<dbReference type="GO" id="GO:0016787">
    <property type="term" value="F:hydrolase activity"/>
    <property type="evidence" value="ECO:0007669"/>
    <property type="project" value="UniProtKB-KW"/>
</dbReference>
<comment type="similarity">
    <text evidence="13">Belongs to the polysaccharide monooxygenase AA9 family.</text>
</comment>
<evidence type="ECO:0000256" key="9">
    <source>
        <dbReference type="ARBA" id="ARBA00023033"/>
    </source>
</evidence>
<evidence type="ECO:0000256" key="8">
    <source>
        <dbReference type="ARBA" id="ARBA00023008"/>
    </source>
</evidence>
<comment type="catalytic activity">
    <reaction evidence="14">
        <text>[(1-&gt;4)-beta-D-glucosyl]n+m + reduced acceptor + O2 = 4-dehydro-beta-D-glucosyl-[(1-&gt;4)-beta-D-glucosyl]n-1 + [(1-&gt;4)-beta-D-glucosyl]m + acceptor + H2O.</text>
        <dbReference type="EC" id="1.14.99.56"/>
    </reaction>
</comment>
<keyword evidence="11" id="KW-0119">Carbohydrate metabolism</keyword>
<comment type="caution">
    <text evidence="18">The sequence shown here is derived from an EMBL/GenBank/DDBJ whole genome shotgun (WGS) entry which is preliminary data.</text>
</comment>
<dbReference type="PANTHER" id="PTHR33353">
    <property type="entry name" value="PUTATIVE (AFU_ORTHOLOGUE AFUA_1G12560)-RELATED"/>
    <property type="match status" value="1"/>
</dbReference>
<organism evidence="18 19">
    <name type="scientific">Podospora australis</name>
    <dbReference type="NCBI Taxonomy" id="1536484"/>
    <lineage>
        <taxon>Eukaryota</taxon>
        <taxon>Fungi</taxon>
        <taxon>Dikarya</taxon>
        <taxon>Ascomycota</taxon>
        <taxon>Pezizomycotina</taxon>
        <taxon>Sordariomycetes</taxon>
        <taxon>Sordariomycetidae</taxon>
        <taxon>Sordariales</taxon>
        <taxon>Podosporaceae</taxon>
        <taxon>Podospora</taxon>
    </lineage>
</organism>
<dbReference type="GO" id="GO:0046872">
    <property type="term" value="F:metal ion binding"/>
    <property type="evidence" value="ECO:0007669"/>
    <property type="project" value="UniProtKB-KW"/>
</dbReference>
<evidence type="ECO:0000256" key="5">
    <source>
        <dbReference type="ARBA" id="ARBA00022729"/>
    </source>
</evidence>
<keyword evidence="8" id="KW-0186">Copper</keyword>
<evidence type="ECO:0000256" key="3">
    <source>
        <dbReference type="ARBA" id="ARBA00022525"/>
    </source>
</evidence>
<keyword evidence="18" id="KW-0378">Hydrolase</keyword>
<evidence type="ECO:0000256" key="14">
    <source>
        <dbReference type="ARBA" id="ARBA00045077"/>
    </source>
</evidence>
<keyword evidence="10" id="KW-1015">Disulfide bond</keyword>
<evidence type="ECO:0000256" key="2">
    <source>
        <dbReference type="ARBA" id="ARBA00004613"/>
    </source>
</evidence>
<comment type="cofactor">
    <cofactor evidence="1">
        <name>Cu(2+)</name>
        <dbReference type="ChEBI" id="CHEBI:29036"/>
    </cofactor>
</comment>
<dbReference type="CDD" id="cd21175">
    <property type="entry name" value="LPMO_AA9"/>
    <property type="match status" value="1"/>
</dbReference>
<keyword evidence="9" id="KW-0503">Monooxygenase</keyword>
<accession>A0AAN7AEJ4</accession>
<keyword evidence="7" id="KW-0560">Oxidoreductase</keyword>
<evidence type="ECO:0000313" key="19">
    <source>
        <dbReference type="Proteomes" id="UP001302126"/>
    </source>
</evidence>